<dbReference type="Gramene" id="TraesJUL6A03G03266260.1">
    <property type="protein sequence ID" value="TraesJUL6A03G03266260.1"/>
    <property type="gene ID" value="TraesJUL6A03G03266260"/>
</dbReference>
<name>A0A3B6NJA6_WHEAT</name>
<sequence length="94" mass="10136">MVLAKNNNLSSRAPIFAVALLVMATGSFYEGVSDEVMSDTTGETCVADYECDQASCGVRCQIMKMDPSAARCEIKAESIPYCCCHPQLHAAHDI</sequence>
<dbReference type="AlphaFoldDB" id="A0A3B6NJA6"/>
<accession>A0A3B6NJA6</accession>
<dbReference type="Gramene" id="TraesROB_scaffold_001796_01G000900.1">
    <property type="protein sequence ID" value="TraesROB_scaffold_001796_01G000900.1"/>
    <property type="gene ID" value="TraesROB_scaffold_001796_01G000900"/>
</dbReference>
<keyword evidence="1" id="KW-0472">Membrane</keyword>
<organism evidence="2">
    <name type="scientific">Triticum aestivum</name>
    <name type="common">Wheat</name>
    <dbReference type="NCBI Taxonomy" id="4565"/>
    <lineage>
        <taxon>Eukaryota</taxon>
        <taxon>Viridiplantae</taxon>
        <taxon>Streptophyta</taxon>
        <taxon>Embryophyta</taxon>
        <taxon>Tracheophyta</taxon>
        <taxon>Spermatophyta</taxon>
        <taxon>Magnoliopsida</taxon>
        <taxon>Liliopsida</taxon>
        <taxon>Poales</taxon>
        <taxon>Poaceae</taxon>
        <taxon>BOP clade</taxon>
        <taxon>Pooideae</taxon>
        <taxon>Triticodae</taxon>
        <taxon>Triticeae</taxon>
        <taxon>Triticinae</taxon>
        <taxon>Triticum</taxon>
    </lineage>
</organism>
<protein>
    <submittedName>
        <fullName evidence="2">Uncharacterized protein</fullName>
    </submittedName>
</protein>
<dbReference type="Proteomes" id="UP000019116">
    <property type="component" value="Chromosome 6A"/>
</dbReference>
<keyword evidence="3" id="KW-1185">Reference proteome</keyword>
<evidence type="ECO:0000313" key="2">
    <source>
        <dbReference type="EnsemblPlants" id="TraesCS6A02G006100.1"/>
    </source>
</evidence>
<proteinExistence type="predicted"/>
<feature type="transmembrane region" description="Helical" evidence="1">
    <location>
        <begin position="12"/>
        <end position="29"/>
    </location>
</feature>
<reference evidence="2" key="2">
    <citation type="submission" date="2018-10" db="UniProtKB">
        <authorList>
            <consortium name="EnsemblPlants"/>
        </authorList>
    </citation>
    <scope>IDENTIFICATION</scope>
</reference>
<keyword evidence="1" id="KW-1133">Transmembrane helix</keyword>
<dbReference type="Gramene" id="TraesCS6A03G0012100.1">
    <property type="protein sequence ID" value="TraesCS6A03G0012100.1.CDS"/>
    <property type="gene ID" value="TraesCS6A03G0012100"/>
</dbReference>
<dbReference type="Gramene" id="TraesCS6A02G006100.1">
    <property type="protein sequence ID" value="TraesCS6A02G006100.1"/>
    <property type="gene ID" value="TraesCS6A02G006100"/>
</dbReference>
<reference evidence="2" key="1">
    <citation type="submission" date="2018-08" db="EMBL/GenBank/DDBJ databases">
        <authorList>
            <person name="Rossello M."/>
        </authorList>
    </citation>
    <scope>NUCLEOTIDE SEQUENCE [LARGE SCALE GENOMIC DNA]</scope>
    <source>
        <strain evidence="2">cv. Chinese Spring</strain>
    </source>
</reference>
<dbReference type="Gramene" id="TraesJAG6A03G03233360.1">
    <property type="protein sequence ID" value="TraesJAG6A03G03233360.1"/>
    <property type="gene ID" value="TraesJAG6A03G03233360"/>
</dbReference>
<evidence type="ECO:0000256" key="1">
    <source>
        <dbReference type="SAM" id="Phobius"/>
    </source>
</evidence>
<dbReference type="EnsemblPlants" id="TraesCS6A02G006100.1">
    <property type="protein sequence ID" value="TraesCS6A02G006100.1"/>
    <property type="gene ID" value="TraesCS6A02G006100"/>
</dbReference>
<evidence type="ECO:0000313" key="3">
    <source>
        <dbReference type="Proteomes" id="UP000019116"/>
    </source>
</evidence>
<dbReference type="OMA" id="ESIPYCC"/>
<dbReference type="Gramene" id="TraesNOR6A03G03266230.1">
    <property type="protein sequence ID" value="TraesNOR6A03G03266230.1"/>
    <property type="gene ID" value="TraesNOR6A03G03266230"/>
</dbReference>
<dbReference type="Gramene" id="TraesARI6A03G03190960.1">
    <property type="protein sequence ID" value="TraesARI6A03G03190960.1"/>
    <property type="gene ID" value="TraesARI6A03G03190960"/>
</dbReference>
<keyword evidence="1" id="KW-0812">Transmembrane</keyword>
<dbReference type="Gramene" id="TraesCAD_scaffold_006513_01G000500.1">
    <property type="protein sequence ID" value="TraesCAD_scaffold_006513_01G000500.1"/>
    <property type="gene ID" value="TraesCAD_scaffold_006513_01G000500"/>
</dbReference>